<feature type="compositionally biased region" description="Low complexity" evidence="8">
    <location>
        <begin position="202"/>
        <end position="213"/>
    </location>
</feature>
<feature type="compositionally biased region" description="Polar residues" evidence="8">
    <location>
        <begin position="16"/>
        <end position="25"/>
    </location>
</feature>
<feature type="compositionally biased region" description="Basic and acidic residues" evidence="8">
    <location>
        <begin position="373"/>
        <end position="384"/>
    </location>
</feature>
<feature type="region of interest" description="Disordered" evidence="8">
    <location>
        <begin position="432"/>
        <end position="491"/>
    </location>
</feature>
<dbReference type="Pfam" id="PF03941">
    <property type="entry name" value="INCENP_ARK-bind"/>
    <property type="match status" value="1"/>
</dbReference>
<proteinExistence type="inferred from homology"/>
<feature type="region of interest" description="Disordered" evidence="8">
    <location>
        <begin position="287"/>
        <end position="322"/>
    </location>
</feature>
<keyword evidence="7" id="KW-0539">Nucleus</keyword>
<feature type="compositionally biased region" description="Basic and acidic residues" evidence="8">
    <location>
        <begin position="810"/>
        <end position="822"/>
    </location>
</feature>
<feature type="compositionally biased region" description="Polar residues" evidence="8">
    <location>
        <begin position="153"/>
        <end position="189"/>
    </location>
</feature>
<sequence length="1061" mass="113356">MPSPRKEKLALMNHDGLNSSANSFNLPKPPSRGLVGTPTKHGSKGTTNNNSATALQNIGFTSDKENLTPVSNTFAKTMDSNKPKDVSSDASKRLNVLSPKFENGIYQPTPSFETTLRSPQKSSTIKPNTVSNAKSYGGMKENGYVLRVESDQSISRPQGISQFHMQQVSTPSHTSSANETVKEIQTSKSIADITNKDNTKPTISGSSSQQSTGDLINSSTPKVAPTVFPSTASVDDDEDEDEFIDAKEDNNDSSFLAISQSIRKTNIPENKAIERYSFLSIKQIASNQGPSSTQMGKLEGQISSPKPGSYESDDSLDSSPVSRNTFAFASLPAREPLTKKSLSKILSDSPEFSRHNSIAAEADRALRLQASSERSEGLPAEKSEVPPPPSDAPKRESIPTKPIPVVKPTVRSSVIKNIVAQENIGTYSAIKQSTQASQRVSSVNSTKSVTQSSQPTAESVSSSKLPQKVTETPKRQLAEVKAPDSGNSLMSRTAGGVLRFAKQLFFEPSHDKIKTLPEVQPTPAPSSKQDTWSRLMAPTYASTRKNLNTSPVRIPSSEAPSVTAPPSPSPSFGGAKSTVHVLPPSTTSTTKSSNITADAPPSPTKSLHREPFKHTPVPVKSQPPTVKPPSKPVIPASAAKPAANISKAAPKVSTTASAATSITVTTSSQAAVVKGSNVKLTKQQLQPKQQPSSQPKVTLKLPLTGRKDPMAENKGTNTNTSVSGNSASASLNLTSSTSSRGNPVIGPGTSLNPKAQSRPIAPATIKKDIPSTTHPKVPPSSNIQSISKPTIPVSGAADSATSQPRIIQKARFDQDKSKKRTSDQAFTTPMPERSGVLTSGGLKKAKTPGLTKTPSTASTSTLGMVGSQLKKPSHATSGSMMKSTLLQQAKVVASNSIPQVEGVKFSNDKIRFGGQSSTATTPGQTSTKTPSTLRQVTSINSNSKPHGLIFTPQAQQQRQQLMLPETILPEIMSESEDDDDGNILQDWANSPELRSMLIRQQKIDPDQVFGPIAPLHMDEIFKQSRVSRFRPRSSSANWSGQDRLTQQEIERYAQEMGYRKD</sequence>
<organism evidence="10 11">
    <name type="scientific">Sugiyamaella lignohabitans</name>
    <dbReference type="NCBI Taxonomy" id="796027"/>
    <lineage>
        <taxon>Eukaryota</taxon>
        <taxon>Fungi</taxon>
        <taxon>Dikarya</taxon>
        <taxon>Ascomycota</taxon>
        <taxon>Saccharomycotina</taxon>
        <taxon>Dipodascomycetes</taxon>
        <taxon>Dipodascales</taxon>
        <taxon>Trichomonascaceae</taxon>
        <taxon>Sugiyamaella</taxon>
    </lineage>
</organism>
<evidence type="ECO:0000256" key="7">
    <source>
        <dbReference type="ARBA" id="ARBA00023242"/>
    </source>
</evidence>
<dbReference type="Gene3D" id="6.10.250.2990">
    <property type="match status" value="1"/>
</dbReference>
<dbReference type="GO" id="GO:0005819">
    <property type="term" value="C:spindle"/>
    <property type="evidence" value="ECO:0007669"/>
    <property type="project" value="UniProtKB-SubCell"/>
</dbReference>
<feature type="compositionally biased region" description="Basic and acidic residues" evidence="8">
    <location>
        <begin position="471"/>
        <end position="482"/>
    </location>
</feature>
<feature type="region of interest" description="Disordered" evidence="8">
    <location>
        <begin position="14"/>
        <end position="52"/>
    </location>
</feature>
<feature type="compositionally biased region" description="Polar residues" evidence="8">
    <location>
        <begin position="432"/>
        <end position="465"/>
    </location>
</feature>
<feature type="region of interest" description="Disordered" evidence="8">
    <location>
        <begin position="345"/>
        <end position="406"/>
    </location>
</feature>
<dbReference type="GO" id="GO:0005634">
    <property type="term" value="C:nucleus"/>
    <property type="evidence" value="ECO:0007669"/>
    <property type="project" value="UniProtKB-SubCell"/>
</dbReference>
<feature type="compositionally biased region" description="Acidic residues" evidence="8">
    <location>
        <begin position="234"/>
        <end position="243"/>
    </location>
</feature>
<dbReference type="GeneID" id="30032840"/>
<dbReference type="AlphaFoldDB" id="A0A167DDZ0"/>
<evidence type="ECO:0000256" key="6">
    <source>
        <dbReference type="ARBA" id="ARBA00023212"/>
    </source>
</evidence>
<evidence type="ECO:0000256" key="2">
    <source>
        <dbReference type="ARBA" id="ARBA00004186"/>
    </source>
</evidence>
<feature type="compositionally biased region" description="Polar residues" evidence="8">
    <location>
        <begin position="106"/>
        <end position="134"/>
    </location>
</feature>
<dbReference type="InterPro" id="IPR005635">
    <property type="entry name" value="Inner_centromere_prot_ARK-bd"/>
</dbReference>
<dbReference type="OrthoDB" id="6123at2759"/>
<feature type="compositionally biased region" description="Polar residues" evidence="8">
    <location>
        <begin position="914"/>
        <end position="933"/>
    </location>
</feature>
<feature type="region of interest" description="Disordered" evidence="8">
    <location>
        <begin position="153"/>
        <end position="251"/>
    </location>
</feature>
<dbReference type="GO" id="GO:0007059">
    <property type="term" value="P:chromosome segregation"/>
    <property type="evidence" value="ECO:0007669"/>
    <property type="project" value="UniProtKB-KW"/>
</dbReference>
<keyword evidence="4" id="KW-0963">Cytoplasm</keyword>
<dbReference type="RefSeq" id="XP_018735283.1">
    <property type="nucleotide sequence ID" value="XM_018877929.1"/>
</dbReference>
<gene>
    <name evidence="10" type="primary">SLI15</name>
    <name evidence="10" type="ORF">AWJ20_1078</name>
</gene>
<feature type="compositionally biased region" description="Polar residues" evidence="8">
    <location>
        <begin position="770"/>
        <end position="788"/>
    </location>
</feature>
<evidence type="ECO:0000259" key="9">
    <source>
        <dbReference type="Pfam" id="PF03941"/>
    </source>
</evidence>
<keyword evidence="5" id="KW-0159">Chromosome partition</keyword>
<name>A0A167DDZ0_9ASCO</name>
<evidence type="ECO:0000256" key="1">
    <source>
        <dbReference type="ARBA" id="ARBA00004123"/>
    </source>
</evidence>
<evidence type="ECO:0000256" key="8">
    <source>
        <dbReference type="SAM" id="MobiDB-lite"/>
    </source>
</evidence>
<evidence type="ECO:0000256" key="5">
    <source>
        <dbReference type="ARBA" id="ARBA00022829"/>
    </source>
</evidence>
<feature type="region of interest" description="Disordered" evidence="8">
    <location>
        <begin position="101"/>
        <end position="140"/>
    </location>
</feature>
<feature type="region of interest" description="Disordered" evidence="8">
    <location>
        <begin position="911"/>
        <end position="933"/>
    </location>
</feature>
<feature type="compositionally biased region" description="Low complexity" evidence="8">
    <location>
        <begin position="715"/>
        <end position="739"/>
    </location>
</feature>
<feature type="compositionally biased region" description="Polar residues" evidence="8">
    <location>
        <begin position="287"/>
        <end position="306"/>
    </location>
</feature>
<feature type="compositionally biased region" description="Polar residues" evidence="8">
    <location>
        <begin position="850"/>
        <end position="862"/>
    </location>
</feature>
<reference evidence="10 11" key="1">
    <citation type="submission" date="2016-02" db="EMBL/GenBank/DDBJ databases">
        <title>Complete genome sequence and transcriptome regulation of the pentose utilising yeast Sugiyamaella lignohabitans.</title>
        <authorList>
            <person name="Bellasio M."/>
            <person name="Peymann A."/>
            <person name="Valli M."/>
            <person name="Sipitzky M."/>
            <person name="Graf A."/>
            <person name="Sauer M."/>
            <person name="Marx H."/>
            <person name="Mattanovich D."/>
        </authorList>
    </citation>
    <scope>NUCLEOTIDE SEQUENCE [LARGE SCALE GENOMIC DNA]</scope>
    <source>
        <strain evidence="10 11">CBS 10342</strain>
    </source>
</reference>
<evidence type="ECO:0000256" key="4">
    <source>
        <dbReference type="ARBA" id="ARBA00022490"/>
    </source>
</evidence>
<feature type="domain" description="Inner centromere protein ARK-binding" evidence="9">
    <location>
        <begin position="970"/>
        <end position="1021"/>
    </location>
</feature>
<keyword evidence="11" id="KW-1185">Reference proteome</keyword>
<protein>
    <submittedName>
        <fullName evidence="10">Sli15p</fullName>
    </submittedName>
</protein>
<evidence type="ECO:0000313" key="11">
    <source>
        <dbReference type="Proteomes" id="UP000189580"/>
    </source>
</evidence>
<feature type="compositionally biased region" description="Polar residues" evidence="8">
    <location>
        <begin position="540"/>
        <end position="551"/>
    </location>
</feature>
<dbReference type="PANTHER" id="PTHR13142:SF1">
    <property type="entry name" value="INNER CENTROMERE PROTEIN"/>
    <property type="match status" value="1"/>
</dbReference>
<comment type="subcellular location">
    <subcellularLocation>
        <location evidence="2">Cytoplasm</location>
        <location evidence="2">Cytoskeleton</location>
        <location evidence="2">Spindle</location>
    </subcellularLocation>
    <subcellularLocation>
        <location evidence="1">Nucleus</location>
    </subcellularLocation>
</comment>
<dbReference type="EMBL" id="CP014501">
    <property type="protein sequence ID" value="ANB12806.1"/>
    <property type="molecule type" value="Genomic_DNA"/>
</dbReference>
<evidence type="ECO:0000256" key="3">
    <source>
        <dbReference type="ARBA" id="ARBA00010042"/>
    </source>
</evidence>
<feature type="region of interest" description="Disordered" evidence="8">
    <location>
        <begin position="512"/>
        <end position="877"/>
    </location>
</feature>
<evidence type="ECO:0000313" key="10">
    <source>
        <dbReference type="EMBL" id="ANB12806.1"/>
    </source>
</evidence>
<keyword evidence="6" id="KW-0206">Cytoskeleton</keyword>
<comment type="similarity">
    <text evidence="3">Belongs to the INCENP family.</text>
</comment>
<dbReference type="PANTHER" id="PTHR13142">
    <property type="entry name" value="INNER CENTROMERE PROTEIN"/>
    <property type="match status" value="1"/>
</dbReference>
<dbReference type="Proteomes" id="UP000189580">
    <property type="component" value="Chromosome a"/>
</dbReference>
<accession>A0A167DDZ0</accession>
<feature type="compositionally biased region" description="Low complexity" evidence="8">
    <location>
        <begin position="633"/>
        <end position="698"/>
    </location>
</feature>
<dbReference type="KEGG" id="slb:AWJ20_1078"/>